<feature type="non-terminal residue" evidence="3">
    <location>
        <position position="1"/>
    </location>
</feature>
<dbReference type="InterPro" id="IPR051336">
    <property type="entry name" value="RhoGEF_Guanine_NuclExch_SF"/>
</dbReference>
<proteinExistence type="predicted"/>
<dbReference type="GO" id="GO:0005085">
    <property type="term" value="F:guanyl-nucleotide exchange factor activity"/>
    <property type="evidence" value="ECO:0007669"/>
    <property type="project" value="UniProtKB-KW"/>
</dbReference>
<dbReference type="InterPro" id="IPR036865">
    <property type="entry name" value="CRAL-TRIO_dom_sf"/>
</dbReference>
<dbReference type="Pfam" id="PF13716">
    <property type="entry name" value="CRAL_TRIO_2"/>
    <property type="match status" value="1"/>
</dbReference>
<accession>A0ABD0PR50</accession>
<dbReference type="Proteomes" id="UP001529510">
    <property type="component" value="Unassembled WGS sequence"/>
</dbReference>
<comment type="caution">
    <text evidence="3">The sequence shown here is derived from an EMBL/GenBank/DDBJ whole genome shotgun (WGS) entry which is preliminary data.</text>
</comment>
<reference evidence="3 4" key="1">
    <citation type="submission" date="2024-05" db="EMBL/GenBank/DDBJ databases">
        <title>Genome sequencing and assembly of Indian major carp, Cirrhinus mrigala (Hamilton, 1822).</title>
        <authorList>
            <person name="Mohindra V."/>
            <person name="Chowdhury L.M."/>
            <person name="Lal K."/>
            <person name="Jena J.K."/>
        </authorList>
    </citation>
    <scope>NUCLEOTIDE SEQUENCE [LARGE SCALE GENOMIC DNA]</scope>
    <source>
        <strain evidence="3">CM1030</strain>
        <tissue evidence="3">Blood</tissue>
    </source>
</reference>
<evidence type="ECO:0000256" key="1">
    <source>
        <dbReference type="ARBA" id="ARBA00022658"/>
    </source>
</evidence>
<dbReference type="InterPro" id="IPR001251">
    <property type="entry name" value="CRAL-TRIO_dom"/>
</dbReference>
<dbReference type="PANTHER" id="PTHR22826:SF146">
    <property type="entry name" value="PROTO-ONCOGENE DBL"/>
    <property type="match status" value="1"/>
</dbReference>
<feature type="non-terminal residue" evidence="3">
    <location>
        <position position="75"/>
    </location>
</feature>
<dbReference type="PROSITE" id="PS50191">
    <property type="entry name" value="CRAL_TRIO"/>
    <property type="match status" value="1"/>
</dbReference>
<name>A0ABD0PR50_CIRMR</name>
<keyword evidence="1" id="KW-0344">Guanine-nucleotide releasing factor</keyword>
<evidence type="ECO:0000313" key="4">
    <source>
        <dbReference type="Proteomes" id="UP001529510"/>
    </source>
</evidence>
<protein>
    <recommendedName>
        <fullName evidence="2">CRAL-TRIO domain-containing protein</fullName>
    </recommendedName>
</protein>
<dbReference type="PANTHER" id="PTHR22826">
    <property type="entry name" value="RHO GUANINE EXCHANGE FACTOR-RELATED"/>
    <property type="match status" value="1"/>
</dbReference>
<feature type="domain" description="CRAL-TRIO" evidence="2">
    <location>
        <begin position="1"/>
        <end position="71"/>
    </location>
</feature>
<keyword evidence="4" id="KW-1185">Reference proteome</keyword>
<sequence length="75" mass="8648">ASFPGNLHLVLVLRPTSFFQRTVTDLGFRFSQEDFMLKMPVVMLSSVTDLLRYIDENQLTSEFGGTLDYCHSDWI</sequence>
<dbReference type="AlphaFoldDB" id="A0ABD0PR50"/>
<gene>
    <name evidence="3" type="ORF">M9458_028163</name>
</gene>
<dbReference type="SUPFAM" id="SSF52087">
    <property type="entry name" value="CRAL/TRIO domain"/>
    <property type="match status" value="1"/>
</dbReference>
<evidence type="ECO:0000313" key="3">
    <source>
        <dbReference type="EMBL" id="KAL0175833.1"/>
    </source>
</evidence>
<dbReference type="Gene3D" id="3.40.525.10">
    <property type="entry name" value="CRAL-TRIO lipid binding domain"/>
    <property type="match status" value="1"/>
</dbReference>
<organism evidence="3 4">
    <name type="scientific">Cirrhinus mrigala</name>
    <name type="common">Mrigala</name>
    <dbReference type="NCBI Taxonomy" id="683832"/>
    <lineage>
        <taxon>Eukaryota</taxon>
        <taxon>Metazoa</taxon>
        <taxon>Chordata</taxon>
        <taxon>Craniata</taxon>
        <taxon>Vertebrata</taxon>
        <taxon>Euteleostomi</taxon>
        <taxon>Actinopterygii</taxon>
        <taxon>Neopterygii</taxon>
        <taxon>Teleostei</taxon>
        <taxon>Ostariophysi</taxon>
        <taxon>Cypriniformes</taxon>
        <taxon>Cyprinidae</taxon>
        <taxon>Labeoninae</taxon>
        <taxon>Labeonini</taxon>
        <taxon>Cirrhinus</taxon>
    </lineage>
</organism>
<dbReference type="EMBL" id="JAMKFB020000014">
    <property type="protein sequence ID" value="KAL0175833.1"/>
    <property type="molecule type" value="Genomic_DNA"/>
</dbReference>
<evidence type="ECO:0000259" key="2">
    <source>
        <dbReference type="PROSITE" id="PS50191"/>
    </source>
</evidence>